<dbReference type="EMBL" id="LQZG01000003">
    <property type="protein sequence ID" value="OAB86845.1"/>
    <property type="molecule type" value="Genomic_DNA"/>
</dbReference>
<gene>
    <name evidence="2" type="ORF">AWH69_10525</name>
</gene>
<dbReference type="STRING" id="262209.AWH69_10525"/>
<reference evidence="2 3" key="1">
    <citation type="submission" date="2016-01" db="EMBL/GenBank/DDBJ databases">
        <title>Janibacter melonis strain CD11_4 genome sequencing and assembly.</title>
        <authorList>
            <person name="Nair G.R."/>
            <person name="Kaur G."/>
            <person name="Chander A.M."/>
            <person name="Mayilraj S."/>
        </authorList>
    </citation>
    <scope>NUCLEOTIDE SEQUENCE [LARGE SCALE GENOMIC DNA]</scope>
    <source>
        <strain evidence="2 3">CD11-4</strain>
    </source>
</reference>
<dbReference type="AlphaFoldDB" id="A0A176QAY3"/>
<evidence type="ECO:0000256" key="1">
    <source>
        <dbReference type="SAM" id="MobiDB-lite"/>
    </source>
</evidence>
<dbReference type="Proteomes" id="UP000076976">
    <property type="component" value="Unassembled WGS sequence"/>
</dbReference>
<evidence type="ECO:0000313" key="2">
    <source>
        <dbReference type="EMBL" id="OAB86845.1"/>
    </source>
</evidence>
<comment type="caution">
    <text evidence="2">The sequence shown here is derived from an EMBL/GenBank/DDBJ whole genome shotgun (WGS) entry which is preliminary data.</text>
</comment>
<proteinExistence type="predicted"/>
<accession>A0A176QAY3</accession>
<organism evidence="2 3">
    <name type="scientific">Janibacter melonis</name>
    <dbReference type="NCBI Taxonomy" id="262209"/>
    <lineage>
        <taxon>Bacteria</taxon>
        <taxon>Bacillati</taxon>
        <taxon>Actinomycetota</taxon>
        <taxon>Actinomycetes</taxon>
        <taxon>Micrococcales</taxon>
        <taxon>Intrasporangiaceae</taxon>
        <taxon>Janibacter</taxon>
    </lineage>
</organism>
<name>A0A176QAY3_9MICO</name>
<protein>
    <submittedName>
        <fullName evidence="2">Uncharacterized protein</fullName>
    </submittedName>
</protein>
<evidence type="ECO:0000313" key="3">
    <source>
        <dbReference type="Proteomes" id="UP000076976"/>
    </source>
</evidence>
<keyword evidence="3" id="KW-1185">Reference proteome</keyword>
<feature type="region of interest" description="Disordered" evidence="1">
    <location>
        <begin position="104"/>
        <end position="123"/>
    </location>
</feature>
<sequence length="123" mass="13254">MVMQVSDAAIRISTGDIDPEHLRGARIMLGDVELGRFDGESSVTYDIPAGRHVLIIREGVGWVTAAKLVVRHGYCANLHLARRDDPDGVGISLIGAHVLRRDGQEPIAESDEPGAELLPHDVA</sequence>